<organism evidence="2 3">
    <name type="scientific">Namhaeicola litoreus</name>
    <dbReference type="NCBI Taxonomy" id="1052145"/>
    <lineage>
        <taxon>Bacteria</taxon>
        <taxon>Pseudomonadati</taxon>
        <taxon>Bacteroidota</taxon>
        <taxon>Flavobacteriia</taxon>
        <taxon>Flavobacteriales</taxon>
        <taxon>Flavobacteriaceae</taxon>
        <taxon>Namhaeicola</taxon>
    </lineage>
</organism>
<dbReference type="RefSeq" id="WP_377180326.1">
    <property type="nucleotide sequence ID" value="NZ_JBHTMY010000004.1"/>
</dbReference>
<gene>
    <name evidence="2" type="ORF">ACFQ39_14660</name>
</gene>
<dbReference type="SUPFAM" id="SSF48452">
    <property type="entry name" value="TPR-like"/>
    <property type="match status" value="1"/>
</dbReference>
<dbReference type="InterPro" id="IPR011990">
    <property type="entry name" value="TPR-like_helical_dom_sf"/>
</dbReference>
<evidence type="ECO:0000256" key="1">
    <source>
        <dbReference type="SAM" id="SignalP"/>
    </source>
</evidence>
<feature type="signal peptide" evidence="1">
    <location>
        <begin position="1"/>
        <end position="19"/>
    </location>
</feature>
<dbReference type="EMBL" id="JBHTMY010000004">
    <property type="protein sequence ID" value="MFD1316865.1"/>
    <property type="molecule type" value="Genomic_DNA"/>
</dbReference>
<feature type="chain" id="PRO_5045104056" evidence="1">
    <location>
        <begin position="20"/>
        <end position="280"/>
    </location>
</feature>
<protein>
    <submittedName>
        <fullName evidence="2">DUF2911 domain-containing protein</fullName>
    </submittedName>
</protein>
<sequence>MKTKLLTILMMCFAFVSQAQITAPQPSPTAKVEQVVGLTDITLEYSRPSLRGRSAFGELVPFGQTWRTGANANTKITFGTDVTIDGKKLAKGTYALFTVPNANSWDVIFYNDATNWGTPQKWDDSKVALKTSAKPSTLANKVETFTIDFSDLGDFTYGHLNILWDKTAVAVKIEVPTDELTSASIQKVMAGPDANDYFNAASYYRKSGKSLDQAKTWIDKAVAMRPEAFWYMREQSLIYAAMGDKNGAIIAAKNSLASAQKAGNQDYVKMNQDSIAEWSK</sequence>
<evidence type="ECO:0000313" key="2">
    <source>
        <dbReference type="EMBL" id="MFD1316865.1"/>
    </source>
</evidence>
<proteinExistence type="predicted"/>
<name>A0ABW3Y640_9FLAO</name>
<dbReference type="Proteomes" id="UP001597201">
    <property type="component" value="Unassembled WGS sequence"/>
</dbReference>
<evidence type="ECO:0000313" key="3">
    <source>
        <dbReference type="Proteomes" id="UP001597201"/>
    </source>
</evidence>
<dbReference type="Pfam" id="PF11138">
    <property type="entry name" value="DUF2911"/>
    <property type="match status" value="1"/>
</dbReference>
<dbReference type="InterPro" id="IPR021314">
    <property type="entry name" value="DUF2911"/>
</dbReference>
<keyword evidence="1" id="KW-0732">Signal</keyword>
<comment type="caution">
    <text evidence="2">The sequence shown here is derived from an EMBL/GenBank/DDBJ whole genome shotgun (WGS) entry which is preliminary data.</text>
</comment>
<keyword evidence="3" id="KW-1185">Reference proteome</keyword>
<reference evidence="3" key="1">
    <citation type="journal article" date="2019" name="Int. J. Syst. Evol. Microbiol.">
        <title>The Global Catalogue of Microorganisms (GCM) 10K type strain sequencing project: providing services to taxonomists for standard genome sequencing and annotation.</title>
        <authorList>
            <consortium name="The Broad Institute Genomics Platform"/>
            <consortium name="The Broad Institute Genome Sequencing Center for Infectious Disease"/>
            <person name="Wu L."/>
            <person name="Ma J."/>
        </authorList>
    </citation>
    <scope>NUCLEOTIDE SEQUENCE [LARGE SCALE GENOMIC DNA]</scope>
    <source>
        <strain evidence="3">CCUG 61485</strain>
    </source>
</reference>
<accession>A0ABW3Y640</accession>